<dbReference type="OrthoDB" id="419317at2759"/>
<dbReference type="PROSITE" id="PS00299">
    <property type="entry name" value="UBIQUITIN_1"/>
    <property type="match status" value="1"/>
</dbReference>
<feature type="compositionally biased region" description="Basic residues" evidence="3">
    <location>
        <begin position="131"/>
        <end position="145"/>
    </location>
</feature>
<dbReference type="InterPro" id="IPR019956">
    <property type="entry name" value="Ubiquitin_dom"/>
</dbReference>
<evidence type="ECO:0000256" key="3">
    <source>
        <dbReference type="SAM" id="MobiDB-lite"/>
    </source>
</evidence>
<organism evidence="5 6">
    <name type="scientific">Cuscuta europaea</name>
    <name type="common">European dodder</name>
    <dbReference type="NCBI Taxonomy" id="41803"/>
    <lineage>
        <taxon>Eukaryota</taxon>
        <taxon>Viridiplantae</taxon>
        <taxon>Streptophyta</taxon>
        <taxon>Embryophyta</taxon>
        <taxon>Tracheophyta</taxon>
        <taxon>Spermatophyta</taxon>
        <taxon>Magnoliopsida</taxon>
        <taxon>eudicotyledons</taxon>
        <taxon>Gunneridae</taxon>
        <taxon>Pentapetalae</taxon>
        <taxon>asterids</taxon>
        <taxon>lamiids</taxon>
        <taxon>Solanales</taxon>
        <taxon>Convolvulaceae</taxon>
        <taxon>Cuscuteae</taxon>
        <taxon>Cuscuta</taxon>
        <taxon>Cuscuta subgen. Cuscuta</taxon>
    </lineage>
</organism>
<evidence type="ECO:0000256" key="2">
    <source>
        <dbReference type="ARBA" id="ARBA00022843"/>
    </source>
</evidence>
<dbReference type="SUPFAM" id="SSF54236">
    <property type="entry name" value="Ubiquitin-like"/>
    <property type="match status" value="1"/>
</dbReference>
<dbReference type="InterPro" id="IPR029071">
    <property type="entry name" value="Ubiquitin-like_domsf"/>
</dbReference>
<keyword evidence="6" id="KW-1185">Reference proteome</keyword>
<name>A0A9P0ZZI5_CUSEU</name>
<feature type="domain" description="Ubiquitin-like" evidence="4">
    <location>
        <begin position="154"/>
        <end position="229"/>
    </location>
</feature>
<keyword evidence="2" id="KW-0832">Ubl conjugation</keyword>
<dbReference type="PRINTS" id="PR00348">
    <property type="entry name" value="UBIQUITIN"/>
</dbReference>
<dbReference type="GO" id="GO:0003729">
    <property type="term" value="F:mRNA binding"/>
    <property type="evidence" value="ECO:0007669"/>
    <property type="project" value="UniProtKB-ARBA"/>
</dbReference>
<evidence type="ECO:0000313" key="5">
    <source>
        <dbReference type="EMBL" id="CAH9118628.1"/>
    </source>
</evidence>
<dbReference type="PROSITE" id="PS50053">
    <property type="entry name" value="UBIQUITIN_2"/>
    <property type="match status" value="1"/>
</dbReference>
<dbReference type="AlphaFoldDB" id="A0A9P0ZZI5"/>
<dbReference type="SMART" id="SM00213">
    <property type="entry name" value="UBQ"/>
    <property type="match status" value="1"/>
</dbReference>
<dbReference type="Gene3D" id="3.10.20.90">
    <property type="entry name" value="Phosphatidylinositol 3-kinase Catalytic Subunit, Chain A, domain 1"/>
    <property type="match status" value="1"/>
</dbReference>
<comment type="caution">
    <text evidence="5">The sequence shown here is derived from an EMBL/GenBank/DDBJ whole genome shotgun (WGS) entry which is preliminary data.</text>
</comment>
<gene>
    <name evidence="5" type="ORF">CEURO_LOCUS22023</name>
</gene>
<dbReference type="InterPro" id="IPR050158">
    <property type="entry name" value="Ubiquitin_ubiquitin-like"/>
</dbReference>
<dbReference type="FunFam" id="3.10.20.90:FF:000222">
    <property type="entry name" value="Polyubiquitin 5"/>
    <property type="match status" value="1"/>
</dbReference>
<feature type="region of interest" description="Disordered" evidence="3">
    <location>
        <begin position="120"/>
        <end position="152"/>
    </location>
</feature>
<dbReference type="PANTHER" id="PTHR10666">
    <property type="entry name" value="UBIQUITIN"/>
    <property type="match status" value="1"/>
</dbReference>
<reference evidence="5" key="1">
    <citation type="submission" date="2022-07" db="EMBL/GenBank/DDBJ databases">
        <authorList>
            <person name="Macas J."/>
            <person name="Novak P."/>
            <person name="Neumann P."/>
        </authorList>
    </citation>
    <scope>NUCLEOTIDE SEQUENCE</scope>
</reference>
<dbReference type="EMBL" id="CAMAPE010000077">
    <property type="protein sequence ID" value="CAH9118628.1"/>
    <property type="molecule type" value="Genomic_DNA"/>
</dbReference>
<evidence type="ECO:0000259" key="4">
    <source>
        <dbReference type="PROSITE" id="PS50053"/>
    </source>
</evidence>
<dbReference type="Proteomes" id="UP001152484">
    <property type="component" value="Unassembled WGS sequence"/>
</dbReference>
<dbReference type="Pfam" id="PF00240">
    <property type="entry name" value="ubiquitin"/>
    <property type="match status" value="1"/>
</dbReference>
<dbReference type="InterPro" id="IPR000626">
    <property type="entry name" value="Ubiquitin-like_dom"/>
</dbReference>
<protein>
    <recommendedName>
        <fullName evidence="4">Ubiquitin-like domain-containing protein</fullName>
    </recommendedName>
</protein>
<sequence>MSAGGKSGNREEVAVLLFWGGEIIKKGYLGSVDYSDPPKTMCFLSRDSDHEDLVEEVHSAMNTDEEETSLSLFGKYATKVDREKLVFVSIPLTDYRSWRWFLKSVDLSQPVHVYAIATGKSRAPDTERRNPRARASRSVRRKGRRGACSSSSPMRISVRTATGKSIPCEVESSDTVGELKEQIEDTEGIPPEQQRLIFAGRQLDDDRTLADYNIQPNSIIHIALRLCGC</sequence>
<keyword evidence="1" id="KW-1017">Isopeptide bond</keyword>
<dbReference type="InterPro" id="IPR019954">
    <property type="entry name" value="Ubiquitin_CS"/>
</dbReference>
<proteinExistence type="predicted"/>
<evidence type="ECO:0000256" key="1">
    <source>
        <dbReference type="ARBA" id="ARBA00022499"/>
    </source>
</evidence>
<evidence type="ECO:0000313" key="6">
    <source>
        <dbReference type="Proteomes" id="UP001152484"/>
    </source>
</evidence>
<accession>A0A9P0ZZI5</accession>